<reference evidence="2" key="2">
    <citation type="journal article" date="2015" name="Data Brief">
        <title>Shoot transcriptome of the giant reed, Arundo donax.</title>
        <authorList>
            <person name="Barrero R.A."/>
            <person name="Guerrero F.D."/>
            <person name="Moolhuijzen P."/>
            <person name="Goolsby J.A."/>
            <person name="Tidwell J."/>
            <person name="Bellgard S.E."/>
            <person name="Bellgard M.I."/>
        </authorList>
    </citation>
    <scope>NUCLEOTIDE SEQUENCE</scope>
    <source>
        <tissue evidence="2">Shoot tissue taken approximately 20 cm above the soil surface</tissue>
    </source>
</reference>
<dbReference type="AlphaFoldDB" id="A0A0A9P277"/>
<evidence type="ECO:0000313" key="2">
    <source>
        <dbReference type="EMBL" id="JAD50958.1"/>
    </source>
</evidence>
<accession>A0A0A9P277</accession>
<evidence type="ECO:0000256" key="1">
    <source>
        <dbReference type="SAM" id="MobiDB-lite"/>
    </source>
</evidence>
<dbReference type="EMBL" id="GBRH01222178">
    <property type="protein sequence ID" value="JAD75717.1"/>
    <property type="molecule type" value="Transcribed_RNA"/>
</dbReference>
<reference evidence="2" key="1">
    <citation type="submission" date="2014-09" db="EMBL/GenBank/DDBJ databases">
        <authorList>
            <person name="Magalhaes I.L.F."/>
            <person name="Oliveira U."/>
            <person name="Santos F.R."/>
            <person name="Vidigal T.H.D.A."/>
            <person name="Brescovit A.D."/>
            <person name="Santos A.J."/>
        </authorList>
    </citation>
    <scope>NUCLEOTIDE SEQUENCE</scope>
    <source>
        <tissue evidence="2">Shoot tissue taken approximately 20 cm above the soil surface</tissue>
    </source>
</reference>
<feature type="compositionally biased region" description="Polar residues" evidence="1">
    <location>
        <begin position="1"/>
        <end position="17"/>
    </location>
</feature>
<organism evidence="2">
    <name type="scientific">Arundo donax</name>
    <name type="common">Giant reed</name>
    <name type="synonym">Donax arundinaceus</name>
    <dbReference type="NCBI Taxonomy" id="35708"/>
    <lineage>
        <taxon>Eukaryota</taxon>
        <taxon>Viridiplantae</taxon>
        <taxon>Streptophyta</taxon>
        <taxon>Embryophyta</taxon>
        <taxon>Tracheophyta</taxon>
        <taxon>Spermatophyta</taxon>
        <taxon>Magnoliopsida</taxon>
        <taxon>Liliopsida</taxon>
        <taxon>Poales</taxon>
        <taxon>Poaceae</taxon>
        <taxon>PACMAD clade</taxon>
        <taxon>Arundinoideae</taxon>
        <taxon>Arundineae</taxon>
        <taxon>Arundo</taxon>
    </lineage>
</organism>
<proteinExistence type="predicted"/>
<name>A0A0A9P277_ARUDO</name>
<feature type="region of interest" description="Disordered" evidence="1">
    <location>
        <begin position="1"/>
        <end position="20"/>
    </location>
</feature>
<protein>
    <submittedName>
        <fullName evidence="2">Ham101</fullName>
    </submittedName>
</protein>
<sequence>MKLRQNSQKNSFGQSLYSGGKGEKYQVSISYLPSSIFAIFFTLVNSSCSLKLAASSSS</sequence>
<dbReference type="EMBL" id="GBRH01246937">
    <property type="protein sequence ID" value="JAD50958.1"/>
    <property type="molecule type" value="Transcribed_RNA"/>
</dbReference>